<keyword evidence="3" id="KW-1185">Reference proteome</keyword>
<protein>
    <submittedName>
        <fullName evidence="2">DUF397 domain-containing protein</fullName>
    </submittedName>
</protein>
<proteinExistence type="predicted"/>
<evidence type="ECO:0000313" key="2">
    <source>
        <dbReference type="EMBL" id="MDT0410259.1"/>
    </source>
</evidence>
<accession>A0ABU2R0P2</accession>
<dbReference type="Pfam" id="PF04149">
    <property type="entry name" value="DUF397"/>
    <property type="match status" value="1"/>
</dbReference>
<sequence length="70" mass="7003">MMSVQGLHWFKSSYSANNGGACVEVAADLVASRGVVPVRDSKCVAGPVLTVASTAFAGFVAGVKSGDLSA</sequence>
<dbReference type="InterPro" id="IPR007278">
    <property type="entry name" value="DUF397"/>
</dbReference>
<name>A0ABU2R0P2_9ACTN</name>
<organism evidence="2 3">
    <name type="scientific">Streptomyces evansiae</name>
    <dbReference type="NCBI Taxonomy" id="3075535"/>
    <lineage>
        <taxon>Bacteria</taxon>
        <taxon>Bacillati</taxon>
        <taxon>Actinomycetota</taxon>
        <taxon>Actinomycetes</taxon>
        <taxon>Kitasatosporales</taxon>
        <taxon>Streptomycetaceae</taxon>
        <taxon>Streptomyces</taxon>
    </lineage>
</organism>
<reference evidence="3" key="1">
    <citation type="submission" date="2023-07" db="EMBL/GenBank/DDBJ databases">
        <title>30 novel species of actinomycetes from the DSMZ collection.</title>
        <authorList>
            <person name="Nouioui I."/>
        </authorList>
    </citation>
    <scope>NUCLEOTIDE SEQUENCE [LARGE SCALE GENOMIC DNA]</scope>
    <source>
        <strain evidence="3">DSM 41979</strain>
    </source>
</reference>
<dbReference type="Proteomes" id="UP001183610">
    <property type="component" value="Unassembled WGS sequence"/>
</dbReference>
<comment type="caution">
    <text evidence="2">The sequence shown here is derived from an EMBL/GenBank/DDBJ whole genome shotgun (WGS) entry which is preliminary data.</text>
</comment>
<feature type="domain" description="DUF397" evidence="1">
    <location>
        <begin position="7"/>
        <end position="64"/>
    </location>
</feature>
<dbReference type="EMBL" id="JAVRET010000029">
    <property type="protein sequence ID" value="MDT0410259.1"/>
    <property type="molecule type" value="Genomic_DNA"/>
</dbReference>
<evidence type="ECO:0000259" key="1">
    <source>
        <dbReference type="Pfam" id="PF04149"/>
    </source>
</evidence>
<dbReference type="RefSeq" id="WP_009068539.1">
    <property type="nucleotide sequence ID" value="NZ_JAVRET010000029.1"/>
</dbReference>
<evidence type="ECO:0000313" key="3">
    <source>
        <dbReference type="Proteomes" id="UP001183610"/>
    </source>
</evidence>
<gene>
    <name evidence="2" type="ORF">RM698_14480</name>
</gene>